<evidence type="ECO:0000313" key="1">
    <source>
        <dbReference type="EMBL" id="MSS16280.1"/>
    </source>
</evidence>
<name>A0A6L5X7N7_9BACT</name>
<dbReference type="PROSITE" id="PS51257">
    <property type="entry name" value="PROKAR_LIPOPROTEIN"/>
    <property type="match status" value="1"/>
</dbReference>
<dbReference type="RefSeq" id="WP_154327934.1">
    <property type="nucleotide sequence ID" value="NZ_CP045696.1"/>
</dbReference>
<dbReference type="AlphaFoldDB" id="A0A6L5X7N7"/>
<organism evidence="1 2">
    <name type="scientific">Sodaliphilus pleomorphus</name>
    <dbReference type="NCBI Taxonomy" id="2606626"/>
    <lineage>
        <taxon>Bacteria</taxon>
        <taxon>Pseudomonadati</taxon>
        <taxon>Bacteroidota</taxon>
        <taxon>Bacteroidia</taxon>
        <taxon>Bacteroidales</taxon>
        <taxon>Muribaculaceae</taxon>
        <taxon>Sodaliphilus</taxon>
    </lineage>
</organism>
<gene>
    <name evidence="1" type="ORF">FYJ29_00610</name>
</gene>
<accession>A0A6L5X7N7</accession>
<proteinExistence type="predicted"/>
<evidence type="ECO:0000313" key="2">
    <source>
        <dbReference type="Proteomes" id="UP000483362"/>
    </source>
</evidence>
<dbReference type="EMBL" id="VULT01000001">
    <property type="protein sequence ID" value="MSS16280.1"/>
    <property type="molecule type" value="Genomic_DNA"/>
</dbReference>
<comment type="caution">
    <text evidence="1">The sequence shown here is derived from an EMBL/GenBank/DDBJ whole genome shotgun (WGS) entry which is preliminary data.</text>
</comment>
<keyword evidence="2" id="KW-1185">Reference proteome</keyword>
<protein>
    <recommendedName>
        <fullName evidence="3">Nucleotidyl transferase AbiEii toxin, Type IV TA system</fullName>
    </recommendedName>
</protein>
<reference evidence="1 2" key="1">
    <citation type="submission" date="2019-08" db="EMBL/GenBank/DDBJ databases">
        <title>In-depth cultivation of the pig gut microbiome towards novel bacterial diversity and tailored functional studies.</title>
        <authorList>
            <person name="Wylensek D."/>
            <person name="Hitch T.C.A."/>
            <person name="Clavel T."/>
        </authorList>
    </citation>
    <scope>NUCLEOTIDE SEQUENCE [LARGE SCALE GENOMIC DNA]</scope>
    <source>
        <strain evidence="1 2">Oil-RF-744-WCA-WT-10</strain>
    </source>
</reference>
<dbReference type="Proteomes" id="UP000483362">
    <property type="component" value="Unassembled WGS sequence"/>
</dbReference>
<evidence type="ECO:0008006" key="3">
    <source>
        <dbReference type="Google" id="ProtNLM"/>
    </source>
</evidence>
<sequence>MVRGIDIFRDYFKGFENNYIIIGGTACEFHEEQYAQVPRATKDIDIILNIEALSHNFIERFWSFVKQGQYQQREKGAGGIGSVRHEYYRFMRPQTSGYPMQIELFSRNLGLLDFPEDAAITPIPTDEDLSSLSAILMDDDYYNFTIQHSTLMDGVHIADIESLICLKSKAFVDLTRQKQNGEHVDSRNILKHKKDVFRLAAMLTPENHYDLPKQLSEDVEKFCYLAEEDLPNDDFFKAAGLPGLNPEEILSQLRKSFIHA</sequence>